<dbReference type="Proteomes" id="UP000694864">
    <property type="component" value="Chromosome 10"/>
</dbReference>
<dbReference type="Gene3D" id="3.40.50.300">
    <property type="entry name" value="P-loop containing nucleotide triphosphate hydrolases"/>
    <property type="match status" value="1"/>
</dbReference>
<reference evidence="3" key="2">
    <citation type="submission" date="2025-08" db="UniProtKB">
        <authorList>
            <consortium name="RefSeq"/>
        </authorList>
    </citation>
    <scope>IDENTIFICATION</scope>
</reference>
<dbReference type="PANTHER" id="PTHR11017:SF384">
    <property type="entry name" value="DISEASE RESISTANCE PROTEIN (TIR-NBS-LRR CLASS) FAMILY"/>
    <property type="match status" value="1"/>
</dbReference>
<evidence type="ECO:0000259" key="1">
    <source>
        <dbReference type="PROSITE" id="PS50104"/>
    </source>
</evidence>
<gene>
    <name evidence="3" type="primary">LOC104719679</name>
</gene>
<dbReference type="InterPro" id="IPR035897">
    <property type="entry name" value="Toll_tir_struct_dom_sf"/>
</dbReference>
<dbReference type="PROSITE" id="PS50104">
    <property type="entry name" value="TIR"/>
    <property type="match status" value="1"/>
</dbReference>
<organism evidence="2 3">
    <name type="scientific">Camelina sativa</name>
    <name type="common">False flax</name>
    <name type="synonym">Myagrum sativum</name>
    <dbReference type="NCBI Taxonomy" id="90675"/>
    <lineage>
        <taxon>Eukaryota</taxon>
        <taxon>Viridiplantae</taxon>
        <taxon>Streptophyta</taxon>
        <taxon>Embryophyta</taxon>
        <taxon>Tracheophyta</taxon>
        <taxon>Spermatophyta</taxon>
        <taxon>Magnoliopsida</taxon>
        <taxon>eudicotyledons</taxon>
        <taxon>Gunneridae</taxon>
        <taxon>Pentapetalae</taxon>
        <taxon>rosids</taxon>
        <taxon>malvids</taxon>
        <taxon>Brassicales</taxon>
        <taxon>Brassicaceae</taxon>
        <taxon>Camelineae</taxon>
        <taxon>Camelina</taxon>
    </lineage>
</organism>
<protein>
    <submittedName>
        <fullName evidence="3">TMV resistance protein N-like</fullName>
    </submittedName>
</protein>
<dbReference type="GeneID" id="104719679"/>
<evidence type="ECO:0000313" key="3">
    <source>
        <dbReference type="RefSeq" id="XP_010435942.1"/>
    </source>
</evidence>
<dbReference type="RefSeq" id="XP_010435942.1">
    <property type="nucleotide sequence ID" value="XM_010437640.2"/>
</dbReference>
<sequence>MASQAASRVTNFMYDVFLSFRGEDTRYSIVSHLYAALVSRGIITFKDDKRLEIGDHISDELYKAIEGSDSDVVVLSGNYATSRWCLMELQLIMELQMKGRLGVFPVFNGVEPSRHQLGSFDLKRYQRPEDADKVPKWREALKLIADLSGVESGLCIDEATMVGKIVDDISRRKAMMQKIDFRNIVGVDTHLQDLKSLLDMDSNNDEVRMIGIWGMGGIGKTAIAKCLYAQLKFQFEASNFTGDIKGINKDLDLLQLQKELLYSISIAGDIKFHFSAGCEGYAEYFSFCSEQKVHGTRTVSVHQAPRLISEFNKSISLNIRRFSYKENSRPVTFHNFPYISGLEELKLVNLNIQKLSDAIGHFEFLERLDFSGNDFDRLPEDMNRLSRLKTLCLRNCSKLEELPELKQVQSLTLSNCRSLRSLVKPSDAIQEPSIYCLLELCLDNCKNVKSLSDQLSHFTKLTFLDMSSHDFKTLPSSIRDLTSLVTICLHNCKKLKSLEELPPRLQFLDAEGCDSLDADALEHFKGRLNKEVPAQPQVACFQETEMLSYERQGSKSRLPKFLCCSHF</sequence>
<reference evidence="2" key="1">
    <citation type="journal article" date="2014" name="Nat. Commun.">
        <title>The emerging biofuel crop Camelina sativa retains a highly undifferentiated hexaploid genome structure.</title>
        <authorList>
            <person name="Kagale S."/>
            <person name="Koh C."/>
            <person name="Nixon J."/>
            <person name="Bollina V."/>
            <person name="Clarke W.E."/>
            <person name="Tuteja R."/>
            <person name="Spillane C."/>
            <person name="Robinson S.J."/>
            <person name="Links M.G."/>
            <person name="Clarke C."/>
            <person name="Higgins E.E."/>
            <person name="Huebert T."/>
            <person name="Sharpe A.G."/>
            <person name="Parkin I.A."/>
        </authorList>
    </citation>
    <scope>NUCLEOTIDE SEQUENCE [LARGE SCALE GENOMIC DNA]</scope>
    <source>
        <strain evidence="2">cv. DH55</strain>
    </source>
</reference>
<dbReference type="SUPFAM" id="SSF52200">
    <property type="entry name" value="Toll/Interleukin receptor TIR domain"/>
    <property type="match status" value="1"/>
</dbReference>
<name>A0ABM0U534_CAMSA</name>
<accession>A0ABM0U534</accession>
<dbReference type="PANTHER" id="PTHR11017">
    <property type="entry name" value="LEUCINE-RICH REPEAT-CONTAINING PROTEIN"/>
    <property type="match status" value="1"/>
</dbReference>
<dbReference type="InterPro" id="IPR000157">
    <property type="entry name" value="TIR_dom"/>
</dbReference>
<keyword evidence="2" id="KW-1185">Reference proteome</keyword>
<dbReference type="InterPro" id="IPR027417">
    <property type="entry name" value="P-loop_NTPase"/>
</dbReference>
<dbReference type="InterPro" id="IPR032675">
    <property type="entry name" value="LRR_dom_sf"/>
</dbReference>
<dbReference type="SUPFAM" id="SSF52540">
    <property type="entry name" value="P-loop containing nucleoside triphosphate hydrolases"/>
    <property type="match status" value="1"/>
</dbReference>
<dbReference type="Gene3D" id="3.40.50.10140">
    <property type="entry name" value="Toll/interleukin-1 receptor homology (TIR) domain"/>
    <property type="match status" value="1"/>
</dbReference>
<evidence type="ECO:0000313" key="2">
    <source>
        <dbReference type="Proteomes" id="UP000694864"/>
    </source>
</evidence>
<dbReference type="Pfam" id="PF01582">
    <property type="entry name" value="TIR"/>
    <property type="match status" value="1"/>
</dbReference>
<dbReference type="SUPFAM" id="SSF52047">
    <property type="entry name" value="RNI-like"/>
    <property type="match status" value="1"/>
</dbReference>
<dbReference type="Gene3D" id="3.80.10.10">
    <property type="entry name" value="Ribonuclease Inhibitor"/>
    <property type="match status" value="1"/>
</dbReference>
<dbReference type="PRINTS" id="PR00364">
    <property type="entry name" value="DISEASERSIST"/>
</dbReference>
<proteinExistence type="predicted"/>
<dbReference type="SMART" id="SM00255">
    <property type="entry name" value="TIR"/>
    <property type="match status" value="1"/>
</dbReference>
<dbReference type="InterPro" id="IPR044974">
    <property type="entry name" value="Disease_R_plants"/>
</dbReference>
<feature type="domain" description="TIR" evidence="1">
    <location>
        <begin position="12"/>
        <end position="173"/>
    </location>
</feature>